<organism evidence="8 9">
    <name type="scientific">Aquincola tertiaricarbonis</name>
    <dbReference type="NCBI Taxonomy" id="391953"/>
    <lineage>
        <taxon>Bacteria</taxon>
        <taxon>Pseudomonadati</taxon>
        <taxon>Pseudomonadota</taxon>
        <taxon>Betaproteobacteria</taxon>
        <taxon>Burkholderiales</taxon>
        <taxon>Sphaerotilaceae</taxon>
        <taxon>Aquincola</taxon>
    </lineage>
</organism>
<keyword evidence="8" id="KW-0723">Serine/threonine-protein kinase</keyword>
<dbReference type="PROSITE" id="PS00108">
    <property type="entry name" value="PROTEIN_KINASE_ST"/>
    <property type="match status" value="1"/>
</dbReference>
<dbReference type="PROSITE" id="PS50011">
    <property type="entry name" value="PROTEIN_KINASE_DOM"/>
    <property type="match status" value="1"/>
</dbReference>
<dbReference type="Gene3D" id="3.30.200.20">
    <property type="entry name" value="Phosphorylase Kinase, domain 1"/>
    <property type="match status" value="1"/>
</dbReference>
<dbReference type="SUPFAM" id="SSF48452">
    <property type="entry name" value="TPR-like"/>
    <property type="match status" value="2"/>
</dbReference>
<evidence type="ECO:0000256" key="6">
    <source>
        <dbReference type="SAM" id="MobiDB-lite"/>
    </source>
</evidence>
<dbReference type="InterPro" id="IPR017441">
    <property type="entry name" value="Protein_kinase_ATP_BS"/>
</dbReference>
<accession>A0ABY4S695</accession>
<dbReference type="InterPro" id="IPR011990">
    <property type="entry name" value="TPR-like_helical_dom_sf"/>
</dbReference>
<dbReference type="InterPro" id="IPR019734">
    <property type="entry name" value="TPR_rpt"/>
</dbReference>
<dbReference type="InterPro" id="IPR008271">
    <property type="entry name" value="Ser/Thr_kinase_AS"/>
</dbReference>
<evidence type="ECO:0000313" key="9">
    <source>
        <dbReference type="Proteomes" id="UP001056201"/>
    </source>
</evidence>
<evidence type="ECO:0000256" key="5">
    <source>
        <dbReference type="PROSITE-ProRule" id="PRU10141"/>
    </source>
</evidence>
<keyword evidence="2 5" id="KW-0547">Nucleotide-binding</keyword>
<sequence length="968" mass="103039">MKPSSIAALQADWPAVSDLLDEALALPPMRREAWLDALAGPEARHRDTLRALLATQAEIETGDFLGALPPLPATEATAGAVPGAIVGPYRLVSQIGRGGMASVWLAERVDGLVKRPVALKLPAVAWGEAFATRLVREREILAGLAHEHIARLYDAGVDAQGRPYLAMAYVDGQPIDAYCRQHQLPLKARVALLLQVMAAVAHAHGRLVVHRDLKPSNILVTAEGQVSLLDFGIAKLLQDGELTQETALTRLGGHALTPDYASPEQIRGEPLGTATDVYSLGMVAYELLAGRLPYRLPRGGSAELLQAIDQVQLPRASQVAAEEPQGRAHARALQGDLDAILHRALKPRPEERYGSVDAFAQDLRRWRDGEPVQARPDSLAYRTGKFIARHRLQVGAGAVAVVALLAGSGVALWQAREARAQAELALTEAATARSVQAFLESVFMTNTGHQDDPEAARRTTARELLDRGAARIERELADVPEAQLRLNQTMQEMYIHMGLNERATALQRRSLALAMRLHGADSAQAIEARTSLGKSLIEMNQRDEGREQLLAAEAASQRVPGLDPGLRMTIDQTLSFLFINEDPVRAADLAARAAQVARQLPPSQDTLNALQMLGETSFKLGRLPEAEAALREAAAQIERHPDLGGGALPVVLATLGTTQAKRGRPQEALDTLQRAQAQARHLGDPYSQHIVAQKLISAHTENSQAAEALALGTAEVAWARGAGADFGALPLLLVGHQARALVAHGEPAAALALLQAWQAQVGGLPPDLQVGLLAVRADARVALGRAAEARADLERALPLVGEHAPFVMGELRQVRRRWWVAQGQAAQALQDFRGDAFVTAPSPGPLVTVRRQAEEAGLLLAAGHASLAADLAAQGLAAVAGLPDRRFVRQAEADLAEVRGLALLRQGQVAGAVPALAQAVALRRDLQDPRSPALARGLAALAEAQAASGQPAAAGATRAAPQRLQARP</sequence>
<evidence type="ECO:0000256" key="1">
    <source>
        <dbReference type="ARBA" id="ARBA00022679"/>
    </source>
</evidence>
<dbReference type="PANTHER" id="PTHR43289:SF34">
    <property type="entry name" value="SERINE_THREONINE-PROTEIN KINASE YBDM-RELATED"/>
    <property type="match status" value="1"/>
</dbReference>
<dbReference type="PROSITE" id="PS00107">
    <property type="entry name" value="PROTEIN_KINASE_ATP"/>
    <property type="match status" value="1"/>
</dbReference>
<dbReference type="InterPro" id="IPR000719">
    <property type="entry name" value="Prot_kinase_dom"/>
</dbReference>
<dbReference type="EMBL" id="CP097635">
    <property type="protein sequence ID" value="URI06734.1"/>
    <property type="molecule type" value="Genomic_DNA"/>
</dbReference>
<dbReference type="SMART" id="SM00220">
    <property type="entry name" value="S_TKc"/>
    <property type="match status" value="1"/>
</dbReference>
<evidence type="ECO:0000256" key="4">
    <source>
        <dbReference type="ARBA" id="ARBA00022840"/>
    </source>
</evidence>
<proteinExistence type="predicted"/>
<dbReference type="PANTHER" id="PTHR43289">
    <property type="entry name" value="MITOGEN-ACTIVATED PROTEIN KINASE KINASE KINASE 20-RELATED"/>
    <property type="match status" value="1"/>
</dbReference>
<dbReference type="CDD" id="cd14014">
    <property type="entry name" value="STKc_PknB_like"/>
    <property type="match status" value="1"/>
</dbReference>
<feature type="domain" description="Protein kinase" evidence="7">
    <location>
        <begin position="89"/>
        <end position="367"/>
    </location>
</feature>
<keyword evidence="9" id="KW-1185">Reference proteome</keyword>
<protein>
    <submittedName>
        <fullName evidence="8">Serine/threonine protein kinase</fullName>
    </submittedName>
</protein>
<dbReference type="SMART" id="SM00028">
    <property type="entry name" value="TPR"/>
    <property type="match status" value="4"/>
</dbReference>
<evidence type="ECO:0000256" key="3">
    <source>
        <dbReference type="ARBA" id="ARBA00022777"/>
    </source>
</evidence>
<evidence type="ECO:0000256" key="2">
    <source>
        <dbReference type="ARBA" id="ARBA00022741"/>
    </source>
</evidence>
<keyword evidence="1" id="KW-0808">Transferase</keyword>
<keyword evidence="3 8" id="KW-0418">Kinase</keyword>
<dbReference type="Pfam" id="PF00069">
    <property type="entry name" value="Pkinase"/>
    <property type="match status" value="1"/>
</dbReference>
<keyword evidence="4 5" id="KW-0067">ATP-binding</keyword>
<evidence type="ECO:0000259" key="7">
    <source>
        <dbReference type="PROSITE" id="PS50011"/>
    </source>
</evidence>
<dbReference type="Gene3D" id="1.10.510.10">
    <property type="entry name" value="Transferase(Phosphotransferase) domain 1"/>
    <property type="match status" value="1"/>
</dbReference>
<dbReference type="RefSeq" id="WP_250194997.1">
    <property type="nucleotide sequence ID" value="NZ_CP097635.1"/>
</dbReference>
<dbReference type="GO" id="GO:0004674">
    <property type="term" value="F:protein serine/threonine kinase activity"/>
    <property type="evidence" value="ECO:0007669"/>
    <property type="project" value="UniProtKB-KW"/>
</dbReference>
<dbReference type="SUPFAM" id="SSF56112">
    <property type="entry name" value="Protein kinase-like (PK-like)"/>
    <property type="match status" value="1"/>
</dbReference>
<name>A0ABY4S695_AQUTE</name>
<gene>
    <name evidence="8" type="ORF">MW290_12595</name>
</gene>
<reference evidence="8" key="1">
    <citation type="submission" date="2022-05" db="EMBL/GenBank/DDBJ databases">
        <title>An RpoN-dependent PEP-CTERM gene is involved in floc formation of an Aquincola tertiaricarbonis strain.</title>
        <authorList>
            <person name="Qiu D."/>
            <person name="Xia M."/>
        </authorList>
    </citation>
    <scope>NUCLEOTIDE SEQUENCE</scope>
    <source>
        <strain evidence="8">RN12</strain>
    </source>
</reference>
<dbReference type="InterPro" id="IPR011009">
    <property type="entry name" value="Kinase-like_dom_sf"/>
</dbReference>
<feature type="binding site" evidence="5">
    <location>
        <position position="120"/>
    </location>
    <ligand>
        <name>ATP</name>
        <dbReference type="ChEBI" id="CHEBI:30616"/>
    </ligand>
</feature>
<dbReference type="Gene3D" id="1.25.40.10">
    <property type="entry name" value="Tetratricopeptide repeat domain"/>
    <property type="match status" value="2"/>
</dbReference>
<feature type="region of interest" description="Disordered" evidence="6">
    <location>
        <begin position="948"/>
        <end position="968"/>
    </location>
</feature>
<dbReference type="Proteomes" id="UP001056201">
    <property type="component" value="Chromosome 1"/>
</dbReference>
<evidence type="ECO:0000313" key="8">
    <source>
        <dbReference type="EMBL" id="URI06734.1"/>
    </source>
</evidence>